<accession>A0AAU8CGD8</accession>
<dbReference type="AlphaFoldDB" id="A0AAU8CGD8"/>
<name>A0AAU8CGD8_9EURY</name>
<dbReference type="GeneID" id="91109110"/>
<protein>
    <submittedName>
        <fullName evidence="2">Uncharacterized protein</fullName>
    </submittedName>
</protein>
<feature type="compositionally biased region" description="Low complexity" evidence="1">
    <location>
        <begin position="33"/>
        <end position="51"/>
    </location>
</feature>
<sequence length="285" mass="29830">MQRRPSRRSVLASAGTVALAGLAGCTSGDSDADATGEPTETATTEPTTTAEQSVDWSEVADFRTWLIDSADESSNGRFDYQGIGLDQIVGVGRTSVFDVAPEDADGALVQSGNTILLGDFDADARVADLEADDGHEVTGEREGYTTAEATETGTELAVGGDALLAGSDLAVWIDAHAGERERLEEVHPTFTRIFEGLPDRGLVSGQYGPPLGGEIDAEAIEAWGHSTAELGAEGTWVYALEPDSGEAAIDELESELGASAFTTEVTGRSVDGRFVTFTAAMRSFD</sequence>
<dbReference type="KEGG" id="hanx:ABSL23_08135"/>
<dbReference type="PROSITE" id="PS51257">
    <property type="entry name" value="PROKAR_LIPOPROTEIN"/>
    <property type="match status" value="1"/>
</dbReference>
<gene>
    <name evidence="2" type="ORF">ABSL23_08135</name>
</gene>
<reference evidence="2" key="1">
    <citation type="submission" date="2024-06" db="EMBL/GenBank/DDBJ databases">
        <title>Genome Sequence of an extremely halophilic archaeon isolated from Permian era halite, Salado Formation, Carlsbad, New Mexico: Halobacterium sp. strain NMX12-1.</title>
        <authorList>
            <person name="Sotoa L."/>
            <person name="DasSarma P."/>
            <person name="Anton B.P."/>
            <person name="Vincze T."/>
            <person name="Verma I."/>
            <person name="Eralp B."/>
            <person name="Powers D.W."/>
            <person name="Dozier B.L."/>
            <person name="Roberts R.J."/>
            <person name="DasSarma S."/>
        </authorList>
    </citation>
    <scope>NUCLEOTIDE SEQUENCE</scope>
    <source>
        <strain evidence="2">NMX12-1</strain>
    </source>
</reference>
<evidence type="ECO:0000313" key="2">
    <source>
        <dbReference type="EMBL" id="XCF17964.1"/>
    </source>
</evidence>
<evidence type="ECO:0000256" key="1">
    <source>
        <dbReference type="SAM" id="MobiDB-lite"/>
    </source>
</evidence>
<proteinExistence type="predicted"/>
<feature type="region of interest" description="Disordered" evidence="1">
    <location>
        <begin position="23"/>
        <end position="54"/>
    </location>
</feature>
<dbReference type="InterPro" id="IPR006311">
    <property type="entry name" value="TAT_signal"/>
</dbReference>
<dbReference type="EMBL" id="CP159204">
    <property type="protein sequence ID" value="XCF17964.1"/>
    <property type="molecule type" value="Genomic_DNA"/>
</dbReference>
<organism evidence="2">
    <name type="scientific">Halobacterium sp. NMX12-1</name>
    <dbReference type="NCBI Taxonomy" id="3166650"/>
    <lineage>
        <taxon>Archaea</taxon>
        <taxon>Methanobacteriati</taxon>
        <taxon>Methanobacteriota</taxon>
        <taxon>Stenosarchaea group</taxon>
        <taxon>Halobacteria</taxon>
        <taxon>Halobacteriales</taxon>
        <taxon>Halobacteriaceae</taxon>
        <taxon>Halobacterium</taxon>
    </lineage>
</organism>
<dbReference type="PROSITE" id="PS51318">
    <property type="entry name" value="TAT"/>
    <property type="match status" value="1"/>
</dbReference>
<dbReference type="RefSeq" id="WP_353635324.1">
    <property type="nucleotide sequence ID" value="NZ_CP159204.1"/>
</dbReference>